<organism evidence="3 4">
    <name type="scientific">Fistulina hepatica ATCC 64428</name>
    <dbReference type="NCBI Taxonomy" id="1128425"/>
    <lineage>
        <taxon>Eukaryota</taxon>
        <taxon>Fungi</taxon>
        <taxon>Dikarya</taxon>
        <taxon>Basidiomycota</taxon>
        <taxon>Agaricomycotina</taxon>
        <taxon>Agaricomycetes</taxon>
        <taxon>Agaricomycetidae</taxon>
        <taxon>Agaricales</taxon>
        <taxon>Fistulinaceae</taxon>
        <taxon>Fistulina</taxon>
    </lineage>
</organism>
<evidence type="ECO:0000313" key="4">
    <source>
        <dbReference type="Proteomes" id="UP000054144"/>
    </source>
</evidence>
<feature type="region of interest" description="Disordered" evidence="1">
    <location>
        <begin position="368"/>
        <end position="453"/>
    </location>
</feature>
<evidence type="ECO:0000256" key="1">
    <source>
        <dbReference type="SAM" id="MobiDB-lite"/>
    </source>
</evidence>
<evidence type="ECO:0000256" key="2">
    <source>
        <dbReference type="SAM" id="Phobius"/>
    </source>
</evidence>
<dbReference type="Proteomes" id="UP000054144">
    <property type="component" value="Unassembled WGS sequence"/>
</dbReference>
<feature type="transmembrane region" description="Helical" evidence="2">
    <location>
        <begin position="139"/>
        <end position="163"/>
    </location>
</feature>
<keyword evidence="2" id="KW-0812">Transmembrane</keyword>
<sequence length="485" mass="51444">MSFNYSPEILRFGVQACIVAFQPPDLPAMEGPPGGDGIMMGDARATLRQDNWLPYSSSPIFISANAGDNVQQPRVRRTSGLYIVMYLRVVLEFVMLPLVYAVSVTSHDHLLRRATTVSSTPTAIATTSTSSSSKLSAGAITGVVVGVICFIIILLVAGSLFLLRRSNARQHASSIFVDEPKSGRARVQGSGNYGGLASVDNRFSFLSSKGASEFTNGLPVNVPRRARSSNSSGSSVTATDTTKCMDDNKSISRLSDTESKFAYRSSFTDSSVVEYPAVPPAVHHAHRVSYPPASSAGETLPAAVTGRVSIAIGTPTSGSARSHPRSLRKPVPAYELPDDLPVLATPVSSDITVPPRKSVELLASPRVDTPVSVSGTDASETPSRRASSALLRSDSATLPRTDSVGFLHTDSPAASPTSSTLGHFSQTSEEASRKRASTSSKSKKAKRGSGGHYYVGGDPMLKAKNSWDTRPVHYIIPDMPLSVQD</sequence>
<name>A0A0D7A9J1_9AGAR</name>
<feature type="compositionally biased region" description="Low complexity" evidence="1">
    <location>
        <begin position="411"/>
        <end position="420"/>
    </location>
</feature>
<reference evidence="3 4" key="1">
    <citation type="journal article" date="2015" name="Fungal Genet. Biol.">
        <title>Evolution of novel wood decay mechanisms in Agaricales revealed by the genome sequences of Fistulina hepatica and Cylindrobasidium torrendii.</title>
        <authorList>
            <person name="Floudas D."/>
            <person name="Held B.W."/>
            <person name="Riley R."/>
            <person name="Nagy L.G."/>
            <person name="Koehler G."/>
            <person name="Ransdell A.S."/>
            <person name="Younus H."/>
            <person name="Chow J."/>
            <person name="Chiniquy J."/>
            <person name="Lipzen A."/>
            <person name="Tritt A."/>
            <person name="Sun H."/>
            <person name="Haridas S."/>
            <person name="LaButti K."/>
            <person name="Ohm R.A."/>
            <person name="Kues U."/>
            <person name="Blanchette R.A."/>
            <person name="Grigoriev I.V."/>
            <person name="Minto R.E."/>
            <person name="Hibbett D.S."/>
        </authorList>
    </citation>
    <scope>NUCLEOTIDE SEQUENCE [LARGE SCALE GENOMIC DNA]</scope>
    <source>
        <strain evidence="3 4">ATCC 64428</strain>
    </source>
</reference>
<feature type="transmembrane region" description="Helical" evidence="2">
    <location>
        <begin position="81"/>
        <end position="102"/>
    </location>
</feature>
<dbReference type="AlphaFoldDB" id="A0A0D7A9J1"/>
<feature type="compositionally biased region" description="Low complexity" evidence="1">
    <location>
        <begin position="384"/>
        <end position="398"/>
    </location>
</feature>
<evidence type="ECO:0000313" key="3">
    <source>
        <dbReference type="EMBL" id="KIY47330.1"/>
    </source>
</evidence>
<protein>
    <submittedName>
        <fullName evidence="3">Uncharacterized protein</fullName>
    </submittedName>
</protein>
<keyword evidence="4" id="KW-1185">Reference proteome</keyword>
<gene>
    <name evidence="3" type="ORF">FISHEDRAFT_59749</name>
</gene>
<keyword evidence="2" id="KW-0472">Membrane</keyword>
<feature type="compositionally biased region" description="Polar residues" evidence="1">
    <location>
        <begin position="371"/>
        <end position="381"/>
    </location>
</feature>
<feature type="region of interest" description="Disordered" evidence="1">
    <location>
        <begin position="217"/>
        <end position="242"/>
    </location>
</feature>
<proteinExistence type="predicted"/>
<keyword evidence="2" id="KW-1133">Transmembrane helix</keyword>
<feature type="region of interest" description="Disordered" evidence="1">
    <location>
        <begin position="313"/>
        <end position="333"/>
    </location>
</feature>
<dbReference type="OrthoDB" id="3266934at2759"/>
<dbReference type="EMBL" id="KN881952">
    <property type="protein sequence ID" value="KIY47330.1"/>
    <property type="molecule type" value="Genomic_DNA"/>
</dbReference>
<accession>A0A0D7A9J1</accession>